<dbReference type="InterPro" id="IPR036779">
    <property type="entry name" value="LysM_dom_sf"/>
</dbReference>
<proteinExistence type="predicted"/>
<dbReference type="SMART" id="SM00257">
    <property type="entry name" value="LysM"/>
    <property type="match status" value="1"/>
</dbReference>
<keyword evidence="4" id="KW-1185">Reference proteome</keyword>
<name>A0ABX7IH53_9ACTO</name>
<keyword evidence="1" id="KW-0472">Membrane</keyword>
<dbReference type="RefSeq" id="WP_204424931.1">
    <property type="nucleotide sequence ID" value="NZ_CP070228.1"/>
</dbReference>
<gene>
    <name evidence="3" type="ORF">JTE88_01535</name>
</gene>
<organism evidence="3 4">
    <name type="scientific">Arcanobacterium phocisimile</name>
    <dbReference type="NCBI Taxonomy" id="1302235"/>
    <lineage>
        <taxon>Bacteria</taxon>
        <taxon>Bacillati</taxon>
        <taxon>Actinomycetota</taxon>
        <taxon>Actinomycetes</taxon>
        <taxon>Actinomycetales</taxon>
        <taxon>Actinomycetaceae</taxon>
        <taxon>Arcanobacterium</taxon>
    </lineage>
</organism>
<dbReference type="InterPro" id="IPR018392">
    <property type="entry name" value="LysM"/>
</dbReference>
<accession>A0ABX7IH53</accession>
<dbReference type="Proteomes" id="UP000602653">
    <property type="component" value="Chromosome"/>
</dbReference>
<evidence type="ECO:0000313" key="4">
    <source>
        <dbReference type="Proteomes" id="UP000602653"/>
    </source>
</evidence>
<sequence>MKNGLPLFICGTTFALSAAWLASNTSGQQLTGDMSLTLFGMATLAVLFYWHSLSYLLLAAATRHDIPSIIRYVSRFGSPKARHLALSMLLLAPTPAYAQSQSTSSPSDVAPITNHNLPSVEATHHTPDSLLRRTIVPHEIAVSISQPSNSSTITVKPGDSLWTIAQRLYPAIPPNEISEATFALWEANRDIIPDPHTIHPGQQLIIPASGR</sequence>
<evidence type="ECO:0000259" key="2">
    <source>
        <dbReference type="PROSITE" id="PS51782"/>
    </source>
</evidence>
<protein>
    <submittedName>
        <fullName evidence="3">LysM peptidoglycan-binding domain-containing protein</fullName>
    </submittedName>
</protein>
<dbReference type="SUPFAM" id="SSF54106">
    <property type="entry name" value="LysM domain"/>
    <property type="match status" value="1"/>
</dbReference>
<dbReference type="Pfam" id="PF01476">
    <property type="entry name" value="LysM"/>
    <property type="match status" value="1"/>
</dbReference>
<reference evidence="3 4" key="1">
    <citation type="submission" date="2021-02" db="EMBL/GenBank/DDBJ databases">
        <title>Complete Genome Sequence of Arcanobacterium phocisimile strain DSM 26142T from a harbour seal.</title>
        <authorList>
            <person name="Borowiak M."/>
            <person name="Alssahen M."/>
            <person name="Malorny B."/>
            <person name="Laemmler C."/>
            <person name="Siebert U."/>
            <person name="Ploetz M."/>
            <person name="Abdulmawjood A."/>
        </authorList>
    </citation>
    <scope>NUCLEOTIDE SEQUENCE [LARGE SCALE GENOMIC DNA]</scope>
    <source>
        <strain evidence="3 4">DSM 26142</strain>
    </source>
</reference>
<dbReference type="PROSITE" id="PS51782">
    <property type="entry name" value="LYSM"/>
    <property type="match status" value="1"/>
</dbReference>
<feature type="domain" description="LysM" evidence="2">
    <location>
        <begin position="151"/>
        <end position="206"/>
    </location>
</feature>
<keyword evidence="1" id="KW-0812">Transmembrane</keyword>
<evidence type="ECO:0000313" key="3">
    <source>
        <dbReference type="EMBL" id="QRV02466.1"/>
    </source>
</evidence>
<feature type="transmembrane region" description="Helical" evidence="1">
    <location>
        <begin position="37"/>
        <end position="60"/>
    </location>
</feature>
<evidence type="ECO:0000256" key="1">
    <source>
        <dbReference type="SAM" id="Phobius"/>
    </source>
</evidence>
<keyword evidence="1" id="KW-1133">Transmembrane helix</keyword>
<dbReference type="Gene3D" id="3.10.350.10">
    <property type="entry name" value="LysM domain"/>
    <property type="match status" value="1"/>
</dbReference>
<dbReference type="CDD" id="cd00118">
    <property type="entry name" value="LysM"/>
    <property type="match status" value="1"/>
</dbReference>
<dbReference type="EMBL" id="CP070228">
    <property type="protein sequence ID" value="QRV02466.1"/>
    <property type="molecule type" value="Genomic_DNA"/>
</dbReference>